<proteinExistence type="predicted"/>
<gene>
    <name evidence="1" type="ORF">F383_37709</name>
</gene>
<evidence type="ECO:0000313" key="1">
    <source>
        <dbReference type="EMBL" id="KHF98327.1"/>
    </source>
</evidence>
<dbReference type="Proteomes" id="UP000032142">
    <property type="component" value="Unassembled WGS sequence"/>
</dbReference>
<organism evidence="1 2">
    <name type="scientific">Gossypium arboreum</name>
    <name type="common">Tree cotton</name>
    <name type="synonym">Gossypium nanking</name>
    <dbReference type="NCBI Taxonomy" id="29729"/>
    <lineage>
        <taxon>Eukaryota</taxon>
        <taxon>Viridiplantae</taxon>
        <taxon>Streptophyta</taxon>
        <taxon>Embryophyta</taxon>
        <taxon>Tracheophyta</taxon>
        <taxon>Spermatophyta</taxon>
        <taxon>Magnoliopsida</taxon>
        <taxon>eudicotyledons</taxon>
        <taxon>Gunneridae</taxon>
        <taxon>Pentapetalae</taxon>
        <taxon>rosids</taxon>
        <taxon>malvids</taxon>
        <taxon>Malvales</taxon>
        <taxon>Malvaceae</taxon>
        <taxon>Malvoideae</taxon>
        <taxon>Gossypium</taxon>
    </lineage>
</organism>
<comment type="caution">
    <text evidence="1">The sequence shown here is derived from an EMBL/GenBank/DDBJ whole genome shotgun (WGS) entry which is preliminary data.</text>
</comment>
<keyword evidence="2" id="KW-1185">Reference proteome</keyword>
<sequence>MCASKTLFGTMALICDTCKTTSEMLALYDPSVLYNSEWFIGQQ</sequence>
<accession>A0A0B0M8E4</accession>
<dbReference type="EMBL" id="JRRC01036221">
    <property type="protein sequence ID" value="KHF98327.1"/>
    <property type="molecule type" value="Genomic_DNA"/>
</dbReference>
<dbReference type="AlphaFoldDB" id="A0A0B0M8E4"/>
<reference evidence="2" key="1">
    <citation type="submission" date="2014-09" db="EMBL/GenBank/DDBJ databases">
        <authorList>
            <person name="Mudge J."/>
            <person name="Ramaraj T."/>
            <person name="Lindquist I.E."/>
            <person name="Bharti A.K."/>
            <person name="Sundararajan A."/>
            <person name="Cameron C.T."/>
            <person name="Woodward J.E."/>
            <person name="May G.D."/>
            <person name="Brubaker C."/>
            <person name="Broadhvest J."/>
            <person name="Wilkins T.A."/>
        </authorList>
    </citation>
    <scope>NUCLEOTIDE SEQUENCE</scope>
    <source>
        <strain evidence="2">cv. AKA8401</strain>
    </source>
</reference>
<protein>
    <submittedName>
        <fullName evidence="1">Uncharacterized protein</fullName>
    </submittedName>
</protein>
<name>A0A0B0M8E4_GOSAR</name>
<evidence type="ECO:0000313" key="2">
    <source>
        <dbReference type="Proteomes" id="UP000032142"/>
    </source>
</evidence>